<sequence>MNKELKIIAVSFSVMVVGGGMVEVGFESTGKFLATVGILTGITFISIGGVKYWFGDGSKKK</sequence>
<keyword evidence="1" id="KW-0472">Membrane</keyword>
<dbReference type="Proteomes" id="UP000321275">
    <property type="component" value="Unassembled WGS sequence"/>
</dbReference>
<evidence type="ECO:0000313" key="2">
    <source>
        <dbReference type="EMBL" id="GEK49276.1"/>
    </source>
</evidence>
<keyword evidence="3" id="KW-1185">Reference proteome</keyword>
<keyword evidence="1" id="KW-1133">Transmembrane helix</keyword>
<dbReference type="AlphaFoldDB" id="A0A510XCX2"/>
<protein>
    <submittedName>
        <fullName evidence="2">Uncharacterized protein</fullName>
    </submittedName>
</protein>
<name>A0A510XCX2_9GAMM</name>
<dbReference type="RefSeq" id="WP_146804597.1">
    <property type="nucleotide sequence ID" value="NZ_BJUK01000103.1"/>
</dbReference>
<organism evidence="2 3">
    <name type="scientific">Bisbaumannia pacifica</name>
    <dbReference type="NCBI Taxonomy" id="77098"/>
    <lineage>
        <taxon>Bacteria</taxon>
        <taxon>Pseudomonadati</taxon>
        <taxon>Pseudomonadota</taxon>
        <taxon>Gammaproteobacteria</taxon>
        <taxon>Oceanospirillales</taxon>
        <taxon>Halomonadaceae</taxon>
        <taxon>Bisbaumannia</taxon>
    </lineage>
</organism>
<evidence type="ECO:0000256" key="1">
    <source>
        <dbReference type="SAM" id="Phobius"/>
    </source>
</evidence>
<evidence type="ECO:0000313" key="3">
    <source>
        <dbReference type="Proteomes" id="UP000321275"/>
    </source>
</evidence>
<reference evidence="2 3" key="1">
    <citation type="submission" date="2019-07" db="EMBL/GenBank/DDBJ databases">
        <title>Whole genome shotgun sequence of Halomonas pacifica NBRC 102220.</title>
        <authorList>
            <person name="Hosoyama A."/>
            <person name="Uohara A."/>
            <person name="Ohji S."/>
            <person name="Ichikawa N."/>
        </authorList>
    </citation>
    <scope>NUCLEOTIDE SEQUENCE [LARGE SCALE GENOMIC DNA]</scope>
    <source>
        <strain evidence="2 3">NBRC 102220</strain>
    </source>
</reference>
<accession>A0A510XCX2</accession>
<proteinExistence type="predicted"/>
<dbReference type="EMBL" id="BJUK01000103">
    <property type="protein sequence ID" value="GEK49276.1"/>
    <property type="molecule type" value="Genomic_DNA"/>
</dbReference>
<feature type="transmembrane region" description="Helical" evidence="1">
    <location>
        <begin position="32"/>
        <end position="54"/>
    </location>
</feature>
<feature type="transmembrane region" description="Helical" evidence="1">
    <location>
        <begin position="7"/>
        <end position="26"/>
    </location>
</feature>
<comment type="caution">
    <text evidence="2">The sequence shown here is derived from an EMBL/GenBank/DDBJ whole genome shotgun (WGS) entry which is preliminary data.</text>
</comment>
<keyword evidence="1" id="KW-0812">Transmembrane</keyword>
<gene>
    <name evidence="2" type="ORF">HPA02_35590</name>
</gene>